<dbReference type="GO" id="GO:0008641">
    <property type="term" value="F:ubiquitin-like modifier activating enzyme activity"/>
    <property type="evidence" value="ECO:0007669"/>
    <property type="project" value="InterPro"/>
</dbReference>
<evidence type="ECO:0000259" key="2">
    <source>
        <dbReference type="Pfam" id="PF00899"/>
    </source>
</evidence>
<dbReference type="STRING" id="1229783.C273_04070"/>
<dbReference type="PANTHER" id="PTHR10953">
    <property type="entry name" value="UBIQUITIN-ACTIVATING ENZYME E1"/>
    <property type="match status" value="1"/>
</dbReference>
<evidence type="ECO:0000313" key="4">
    <source>
        <dbReference type="Proteomes" id="UP000009885"/>
    </source>
</evidence>
<organism evidence="3 4">
    <name type="scientific">Staphylococcus massiliensis S46</name>
    <dbReference type="NCBI Taxonomy" id="1229783"/>
    <lineage>
        <taxon>Bacteria</taxon>
        <taxon>Bacillati</taxon>
        <taxon>Bacillota</taxon>
        <taxon>Bacilli</taxon>
        <taxon>Bacillales</taxon>
        <taxon>Staphylococcaceae</taxon>
        <taxon>Staphylococcus</taxon>
    </lineage>
</organism>
<reference evidence="3 4" key="1">
    <citation type="journal article" date="2013" name="Genome Announc.">
        <title>Genome Sequence of Staphylococcus massiliensis Strain S46, Isolated from the Surface of Healthy Human Skin.</title>
        <authorList>
            <person name="Srivastav R."/>
            <person name="Singh A."/>
            <person name="Jangir P.K."/>
            <person name="Kumari C."/>
            <person name="Muduli S."/>
            <person name="Sharma R."/>
        </authorList>
    </citation>
    <scope>NUCLEOTIDE SEQUENCE [LARGE SCALE GENOMIC DNA]</scope>
    <source>
        <strain evidence="3 4">S46</strain>
    </source>
</reference>
<dbReference type="PANTHER" id="PTHR10953:SF102">
    <property type="entry name" value="ADENYLYLTRANSFERASE AND SULFURTRANSFERASE MOCS3"/>
    <property type="match status" value="1"/>
</dbReference>
<dbReference type="GO" id="GO:0008146">
    <property type="term" value="F:sulfotransferase activity"/>
    <property type="evidence" value="ECO:0007669"/>
    <property type="project" value="TreeGrafter"/>
</dbReference>
<dbReference type="RefSeq" id="WP_009382828.1">
    <property type="nucleotide sequence ID" value="NZ_AMSQ01000005.1"/>
</dbReference>
<dbReference type="GO" id="GO:0016779">
    <property type="term" value="F:nucleotidyltransferase activity"/>
    <property type="evidence" value="ECO:0007669"/>
    <property type="project" value="TreeGrafter"/>
</dbReference>
<dbReference type="Proteomes" id="UP000009885">
    <property type="component" value="Unassembled WGS sequence"/>
</dbReference>
<evidence type="ECO:0000313" key="3">
    <source>
        <dbReference type="EMBL" id="EKU48951.1"/>
    </source>
</evidence>
<dbReference type="AlphaFoldDB" id="K9ASD8"/>
<proteinExistence type="inferred from homology"/>
<name>K9ASD8_9STAP</name>
<dbReference type="GO" id="GO:0005829">
    <property type="term" value="C:cytosol"/>
    <property type="evidence" value="ECO:0007669"/>
    <property type="project" value="TreeGrafter"/>
</dbReference>
<comment type="similarity">
    <text evidence="1">Belongs to the HesA/MoeB/ThiF family.</text>
</comment>
<dbReference type="eggNOG" id="COG0476">
    <property type="taxonomic scope" value="Bacteria"/>
</dbReference>
<dbReference type="InterPro" id="IPR000594">
    <property type="entry name" value="ThiF_NAD_FAD-bd"/>
</dbReference>
<feature type="domain" description="THIF-type NAD/FAD binding fold" evidence="2">
    <location>
        <begin position="6"/>
        <end position="240"/>
    </location>
</feature>
<sequence>MNQSRYSRQVLFKAINQEGQARIMSKSVAIIGMGALGTHVAEGLTRSGVKRIVMVDRDYIETSNLQRQTLFTEEQASNGIPKVVAAKEKLTEIRHDIEIEAFIEHATPSFLEKHLQKVDLIIDATDNFDTRLMINDFAYKHRIPWIYGGVVQSTYVEAAFIPGETPCFNCMLPNIPAISLTCDTVGVIAPAVTMTTSFQLRDALKILAGVPFQAKLTFGDIWDMTHQVIGFSRMQETSCPTCGTEPSYPHLKEAKHHYATLCGRDTVQYHNPQLSVDTLVGYLEDKGIQYHTNGYLVRFKFESYRIVCFQDGRMLIHGLTDPNNAQTLIHKLFG</sequence>
<gene>
    <name evidence="3" type="ORF">C273_04070</name>
</gene>
<dbReference type="FunFam" id="3.40.50.720:FF:000080">
    <property type="entry name" value="Thiazole biosynthesis adenylyltransferase ThiF"/>
    <property type="match status" value="1"/>
</dbReference>
<accession>K9ASD8</accession>
<dbReference type="GO" id="GO:0004792">
    <property type="term" value="F:thiosulfate-cyanide sulfurtransferase activity"/>
    <property type="evidence" value="ECO:0007669"/>
    <property type="project" value="TreeGrafter"/>
</dbReference>
<dbReference type="SUPFAM" id="SSF69572">
    <property type="entry name" value="Activating enzymes of the ubiquitin-like proteins"/>
    <property type="match status" value="1"/>
</dbReference>
<dbReference type="Pfam" id="PF00899">
    <property type="entry name" value="ThiF"/>
    <property type="match status" value="1"/>
</dbReference>
<comment type="caution">
    <text evidence="3">The sequence shown here is derived from an EMBL/GenBank/DDBJ whole genome shotgun (WGS) entry which is preliminary data.</text>
</comment>
<dbReference type="InterPro" id="IPR035985">
    <property type="entry name" value="Ubiquitin-activating_enz"/>
</dbReference>
<protein>
    <submittedName>
        <fullName evidence="3">Putative molybdopterin biosynthesis protein moeB</fullName>
    </submittedName>
</protein>
<evidence type="ECO:0000256" key="1">
    <source>
        <dbReference type="ARBA" id="ARBA00009919"/>
    </source>
</evidence>
<dbReference type="OrthoDB" id="9804286at2"/>
<dbReference type="PATRIC" id="fig|1229783.3.peg.819"/>
<dbReference type="EMBL" id="AMSQ01000005">
    <property type="protein sequence ID" value="EKU48951.1"/>
    <property type="molecule type" value="Genomic_DNA"/>
</dbReference>
<dbReference type="Gene3D" id="3.40.50.720">
    <property type="entry name" value="NAD(P)-binding Rossmann-like Domain"/>
    <property type="match status" value="1"/>
</dbReference>
<dbReference type="CDD" id="cd00757">
    <property type="entry name" value="ThiF_MoeB_HesA_family"/>
    <property type="match status" value="1"/>
</dbReference>
<dbReference type="InterPro" id="IPR045886">
    <property type="entry name" value="ThiF/MoeB/HesA"/>
</dbReference>
<keyword evidence="4" id="KW-1185">Reference proteome</keyword>